<name>W4L393_ENTF1</name>
<dbReference type="HOGENOM" id="CLU_2244999_0_0_7"/>
<dbReference type="EMBL" id="AZHW01001518">
    <property type="protein sequence ID" value="ETW92359.1"/>
    <property type="molecule type" value="Genomic_DNA"/>
</dbReference>
<evidence type="ECO:0008006" key="4">
    <source>
        <dbReference type="Google" id="ProtNLM"/>
    </source>
</evidence>
<dbReference type="InterPro" id="IPR008807">
    <property type="entry name" value="ROS_MUCR"/>
</dbReference>
<dbReference type="GO" id="GO:0003677">
    <property type="term" value="F:DNA binding"/>
    <property type="evidence" value="ECO:0007669"/>
    <property type="project" value="InterPro"/>
</dbReference>
<sequence>MDRPPNATLNYLRRNPMKSIQRHQIICLESGKAYKVLSNRHLALYGLTSREYKKKWGIPLRTPLSARSLSAQRRKVAKERGLGQHLVAWRAKQAEHRDQQSETS</sequence>
<reference evidence="2 3" key="1">
    <citation type="journal article" date="2014" name="Nature">
        <title>An environmental bacterial taxon with a large and distinct metabolic repertoire.</title>
        <authorList>
            <person name="Wilson M.C."/>
            <person name="Mori T."/>
            <person name="Ruckert C."/>
            <person name="Uria A.R."/>
            <person name="Helf M.J."/>
            <person name="Takada K."/>
            <person name="Gernert C."/>
            <person name="Steffens U.A."/>
            <person name="Heycke N."/>
            <person name="Schmitt S."/>
            <person name="Rinke C."/>
            <person name="Helfrich E.J."/>
            <person name="Brachmann A.O."/>
            <person name="Gurgui C."/>
            <person name="Wakimoto T."/>
            <person name="Kracht M."/>
            <person name="Crusemann M."/>
            <person name="Hentschel U."/>
            <person name="Abe I."/>
            <person name="Matsunaga S."/>
            <person name="Kalinowski J."/>
            <person name="Takeyama H."/>
            <person name="Piel J."/>
        </authorList>
    </citation>
    <scope>NUCLEOTIDE SEQUENCE [LARGE SCALE GENOMIC DNA]</scope>
    <source>
        <strain evidence="3">TSY1</strain>
    </source>
</reference>
<comment type="similarity">
    <text evidence="1">Belongs to the ros/MucR family.</text>
</comment>
<dbReference type="InterPro" id="IPR041920">
    <property type="entry name" value="ROS/MUCR_sf"/>
</dbReference>
<evidence type="ECO:0000313" key="2">
    <source>
        <dbReference type="EMBL" id="ETW92359.1"/>
    </source>
</evidence>
<proteinExistence type="inferred from homology"/>
<evidence type="ECO:0000313" key="3">
    <source>
        <dbReference type="Proteomes" id="UP000019141"/>
    </source>
</evidence>
<gene>
    <name evidence="2" type="ORF">ETSY1_43990</name>
</gene>
<dbReference type="GO" id="GO:0006355">
    <property type="term" value="P:regulation of DNA-templated transcription"/>
    <property type="evidence" value="ECO:0007669"/>
    <property type="project" value="InterPro"/>
</dbReference>
<protein>
    <recommendedName>
        <fullName evidence="4">Transcriptional regulator</fullName>
    </recommendedName>
</protein>
<organism evidence="2 3">
    <name type="scientific">Entotheonella factor</name>
    <dbReference type="NCBI Taxonomy" id="1429438"/>
    <lineage>
        <taxon>Bacteria</taxon>
        <taxon>Pseudomonadati</taxon>
        <taxon>Nitrospinota/Tectimicrobiota group</taxon>
        <taxon>Candidatus Tectimicrobiota</taxon>
        <taxon>Candidatus Entotheonellia</taxon>
        <taxon>Candidatus Entotheonellales</taxon>
        <taxon>Candidatus Entotheonellaceae</taxon>
        <taxon>Candidatus Entotheonella</taxon>
    </lineage>
</organism>
<evidence type="ECO:0000256" key="1">
    <source>
        <dbReference type="ARBA" id="ARBA00007031"/>
    </source>
</evidence>
<dbReference type="AlphaFoldDB" id="W4L393"/>
<dbReference type="GO" id="GO:0008270">
    <property type="term" value="F:zinc ion binding"/>
    <property type="evidence" value="ECO:0007669"/>
    <property type="project" value="InterPro"/>
</dbReference>
<dbReference type="Pfam" id="PF05443">
    <property type="entry name" value="ROS_MUCR"/>
    <property type="match status" value="1"/>
</dbReference>
<dbReference type="Proteomes" id="UP000019141">
    <property type="component" value="Unassembled WGS sequence"/>
</dbReference>
<comment type="caution">
    <text evidence="2">The sequence shown here is derived from an EMBL/GenBank/DDBJ whole genome shotgun (WGS) entry which is preliminary data.</text>
</comment>
<keyword evidence="3" id="KW-1185">Reference proteome</keyword>
<accession>W4L393</accession>
<dbReference type="Gene3D" id="1.10.10.1550">
    <property type="entry name" value="ROS/MUCR transcriptional regulator protein"/>
    <property type="match status" value="1"/>
</dbReference>